<dbReference type="GO" id="GO:0005811">
    <property type="term" value="C:lipid droplet"/>
    <property type="evidence" value="ECO:0007669"/>
    <property type="project" value="TreeGrafter"/>
</dbReference>
<dbReference type="OrthoDB" id="197155at2759"/>
<accession>A0A830HAQ3</accession>
<dbReference type="Proteomes" id="UP000660262">
    <property type="component" value="Unassembled WGS sequence"/>
</dbReference>
<feature type="short sequence motif" description="DGA/G" evidence="2">
    <location>
        <begin position="194"/>
        <end position="196"/>
    </location>
</feature>
<feature type="short sequence motif" description="GXSXG" evidence="2">
    <location>
        <begin position="60"/>
        <end position="64"/>
    </location>
</feature>
<dbReference type="GO" id="GO:0004806">
    <property type="term" value="F:triacylglycerol lipase activity"/>
    <property type="evidence" value="ECO:0007669"/>
    <property type="project" value="TreeGrafter"/>
</dbReference>
<evidence type="ECO:0000259" key="4">
    <source>
        <dbReference type="PROSITE" id="PS51635"/>
    </source>
</evidence>
<dbReference type="PROSITE" id="PS51635">
    <property type="entry name" value="PNPLA"/>
    <property type="match status" value="1"/>
</dbReference>
<dbReference type="GO" id="GO:0016020">
    <property type="term" value="C:membrane"/>
    <property type="evidence" value="ECO:0007669"/>
    <property type="project" value="TreeGrafter"/>
</dbReference>
<keyword evidence="6" id="KW-1185">Reference proteome</keyword>
<evidence type="ECO:0000256" key="2">
    <source>
        <dbReference type="PROSITE-ProRule" id="PRU01161"/>
    </source>
</evidence>
<dbReference type="AlphaFoldDB" id="A0A830HAQ3"/>
<keyword evidence="2 3" id="KW-0378">Hydrolase</keyword>
<comment type="domain">
    <text evidence="3">The nitrogen atoms of the two glycine residues in the GGXR motif define the oxyanion hole, and stabilize the oxyanion that forms during the nucleophilic attack by the catalytic serine during substrate cleavage.</text>
</comment>
<feature type="active site" description="Proton acceptor" evidence="2">
    <location>
        <position position="194"/>
    </location>
</feature>
<evidence type="ECO:0000256" key="3">
    <source>
        <dbReference type="RuleBase" id="RU361262"/>
    </source>
</evidence>
<comment type="caution">
    <text evidence="2">Lacks conserved residue(s) required for the propagation of feature annotation.</text>
</comment>
<sequence>MMGTSPRKDPRITDIQDRCRTSIGDISFSIGGLLFAYHVGVAATLVQKGAIDTKKTHIAGASAGALIATAVSAGVLDKPGGDEILLAAARDVCEYCRNNGARGNLRAAVEPVYRNILPDDAHERFEGRCHVAVTLVADATRRVPRPFVPPRQILVSEFEDKNDVVNAVLASCHIPGYFDGQRLIREYRGSLVWDGGVTGSPKAFAPLPPSASGSNVLRPQLDVDAMSIDELDASLSWDDKDDETNGSVVVSCLPYAAALGRFGFDPQLAPGKFSKAPFSAASMLTFALGTPPMTDKQTRKLYESGAKDAEAWLATYGKARVL</sequence>
<organism evidence="5 6">
    <name type="scientific">Pycnococcus provasolii</name>
    <dbReference type="NCBI Taxonomy" id="41880"/>
    <lineage>
        <taxon>Eukaryota</taxon>
        <taxon>Viridiplantae</taxon>
        <taxon>Chlorophyta</taxon>
        <taxon>Pseudoscourfieldiophyceae</taxon>
        <taxon>Pseudoscourfieldiales</taxon>
        <taxon>Pycnococcaceae</taxon>
        <taxon>Pycnococcus</taxon>
    </lineage>
</organism>
<dbReference type="InterPro" id="IPR033562">
    <property type="entry name" value="PLPL"/>
</dbReference>
<name>A0A830HAQ3_9CHLO</name>
<dbReference type="EMBL" id="BNJQ01000002">
    <property type="protein sequence ID" value="GHP02127.1"/>
    <property type="molecule type" value="Genomic_DNA"/>
</dbReference>
<dbReference type="GO" id="GO:0055088">
    <property type="term" value="P:lipid homeostasis"/>
    <property type="evidence" value="ECO:0007669"/>
    <property type="project" value="TreeGrafter"/>
</dbReference>
<dbReference type="Pfam" id="PF01734">
    <property type="entry name" value="Patatin"/>
    <property type="match status" value="1"/>
</dbReference>
<comment type="function">
    <text evidence="3">Lipolytic acyl hydrolase (LAH).</text>
</comment>
<dbReference type="InterPro" id="IPR002641">
    <property type="entry name" value="PNPLA_dom"/>
</dbReference>
<reference evidence="5" key="1">
    <citation type="submission" date="2020-10" db="EMBL/GenBank/DDBJ databases">
        <title>Unveiling of a novel bifunctional photoreceptor, Dualchrome1, isolated from a cosmopolitan green alga.</title>
        <authorList>
            <person name="Suzuki S."/>
            <person name="Kawachi M."/>
        </authorList>
    </citation>
    <scope>NUCLEOTIDE SEQUENCE</scope>
    <source>
        <strain evidence="5">NIES 2893</strain>
    </source>
</reference>
<feature type="domain" description="PNPLA" evidence="4">
    <location>
        <begin position="26"/>
        <end position="208"/>
    </location>
</feature>
<dbReference type="SUPFAM" id="SSF52151">
    <property type="entry name" value="FabD/lysophospholipase-like"/>
    <property type="match status" value="1"/>
</dbReference>
<comment type="similarity">
    <text evidence="3">Belongs to the patatin family.</text>
</comment>
<keyword evidence="2 3" id="KW-0442">Lipid degradation</keyword>
<dbReference type="InterPro" id="IPR016035">
    <property type="entry name" value="Acyl_Trfase/lysoPLipase"/>
</dbReference>
<feature type="active site" description="Nucleophile" evidence="2">
    <location>
        <position position="62"/>
    </location>
</feature>
<dbReference type="GO" id="GO:0005737">
    <property type="term" value="C:cytoplasm"/>
    <property type="evidence" value="ECO:0007669"/>
    <property type="project" value="TreeGrafter"/>
</dbReference>
<keyword evidence="1 2" id="KW-0443">Lipid metabolism</keyword>
<proteinExistence type="inferred from homology"/>
<dbReference type="EC" id="3.1.1.-" evidence="3"/>
<evidence type="ECO:0000256" key="1">
    <source>
        <dbReference type="ARBA" id="ARBA00023098"/>
    </source>
</evidence>
<gene>
    <name evidence="5" type="ORF">PPROV_000088300</name>
</gene>
<protein>
    <recommendedName>
        <fullName evidence="3">Patatin</fullName>
        <ecNumber evidence="3">3.1.1.-</ecNumber>
    </recommendedName>
</protein>
<comment type="caution">
    <text evidence="5">The sequence shown here is derived from an EMBL/GenBank/DDBJ whole genome shotgun (WGS) entry which is preliminary data.</text>
</comment>
<evidence type="ECO:0000313" key="5">
    <source>
        <dbReference type="EMBL" id="GHP02127.1"/>
    </source>
</evidence>
<dbReference type="PANTHER" id="PTHR12406">
    <property type="entry name" value="CALCIUM-INDEPENDENT PHOSPHOLIPASE A2 IPLA2 -RELATED"/>
    <property type="match status" value="1"/>
</dbReference>
<dbReference type="PANTHER" id="PTHR12406:SF7">
    <property type="entry name" value="PATATIN-LIKE PHOSPHOLIPASE DOMAIN-CONTAINING PROTEIN 4"/>
    <property type="match status" value="1"/>
</dbReference>
<evidence type="ECO:0000313" key="6">
    <source>
        <dbReference type="Proteomes" id="UP000660262"/>
    </source>
</evidence>
<dbReference type="GO" id="GO:0019433">
    <property type="term" value="P:triglyceride catabolic process"/>
    <property type="evidence" value="ECO:0007669"/>
    <property type="project" value="TreeGrafter"/>
</dbReference>
<dbReference type="Gene3D" id="3.40.1090.10">
    <property type="entry name" value="Cytosolic phospholipase A2 catalytic domain"/>
    <property type="match status" value="2"/>
</dbReference>